<proteinExistence type="predicted"/>
<accession>A0A839ED02</accession>
<name>A0A839ED02_9MICO</name>
<dbReference type="GO" id="GO:0016787">
    <property type="term" value="F:hydrolase activity"/>
    <property type="evidence" value="ECO:0007669"/>
    <property type="project" value="UniProtKB-KW"/>
</dbReference>
<keyword evidence="4" id="KW-1185">Reference proteome</keyword>
<comment type="caution">
    <text evidence="3">The sequence shown here is derived from an EMBL/GenBank/DDBJ whole genome shotgun (WGS) entry which is preliminary data.</text>
</comment>
<dbReference type="InterPro" id="IPR013094">
    <property type="entry name" value="AB_hydrolase_3"/>
</dbReference>
<dbReference type="PANTHER" id="PTHR48081">
    <property type="entry name" value="AB HYDROLASE SUPERFAMILY PROTEIN C4A8.06C"/>
    <property type="match status" value="1"/>
</dbReference>
<dbReference type="EMBL" id="JACGWX010000013">
    <property type="protein sequence ID" value="MBA8849086.1"/>
    <property type="molecule type" value="Genomic_DNA"/>
</dbReference>
<feature type="domain" description="Alpha/beta hydrolase fold-3" evidence="2">
    <location>
        <begin position="77"/>
        <end position="267"/>
    </location>
</feature>
<keyword evidence="1" id="KW-0378">Hydrolase</keyword>
<dbReference type="AlphaFoldDB" id="A0A839ED02"/>
<evidence type="ECO:0000259" key="2">
    <source>
        <dbReference type="Pfam" id="PF07859"/>
    </source>
</evidence>
<gene>
    <name evidence="3" type="ORF">FHX53_002705</name>
</gene>
<dbReference type="InterPro" id="IPR029058">
    <property type="entry name" value="AB_hydrolase_fold"/>
</dbReference>
<dbReference type="Proteomes" id="UP000585905">
    <property type="component" value="Unassembled WGS sequence"/>
</dbReference>
<dbReference type="Pfam" id="PF07859">
    <property type="entry name" value="Abhydrolase_3"/>
    <property type="match status" value="1"/>
</dbReference>
<sequence length="297" mass="30969">MPVARGLRPSLDALARELPTDLVTTADILAYRRAAAPRDEPAAAVAARLGLRLEERVTRGGDPLTILRGDRPPRARVVFLHGGGLVAGSRQSGLDVVARHAADLSLEVLSLGYPLAPEARLDAMVRSVLRAVSDARGEGTPVVLAGQSGGGGLAAAAMLACRDRGIPLAGHLLIHPMLGRGSGASARQFADDPSWSARSTLTAWDAALDGTAEVTPAERRDLQGLPPTFLDVGSAELFRDDVVDFAGALWAAGGRAELHVWSGAFHASDCVDESAAASIAAHAARRDWLARLLDGEV</sequence>
<dbReference type="InterPro" id="IPR050300">
    <property type="entry name" value="GDXG_lipolytic_enzyme"/>
</dbReference>
<dbReference type="Gene3D" id="3.40.50.1820">
    <property type="entry name" value="alpha/beta hydrolase"/>
    <property type="match status" value="1"/>
</dbReference>
<organism evidence="3 4">
    <name type="scientific">Microcella alkalica</name>
    <dbReference type="NCBI Taxonomy" id="355930"/>
    <lineage>
        <taxon>Bacteria</taxon>
        <taxon>Bacillati</taxon>
        <taxon>Actinomycetota</taxon>
        <taxon>Actinomycetes</taxon>
        <taxon>Micrococcales</taxon>
        <taxon>Microbacteriaceae</taxon>
        <taxon>Microcella</taxon>
    </lineage>
</organism>
<evidence type="ECO:0000313" key="3">
    <source>
        <dbReference type="EMBL" id="MBA8849086.1"/>
    </source>
</evidence>
<evidence type="ECO:0000313" key="4">
    <source>
        <dbReference type="Proteomes" id="UP000585905"/>
    </source>
</evidence>
<reference evidence="3 4" key="1">
    <citation type="submission" date="2020-07" db="EMBL/GenBank/DDBJ databases">
        <title>Sequencing the genomes of 1000 actinobacteria strains.</title>
        <authorList>
            <person name="Klenk H.-P."/>
        </authorList>
    </citation>
    <scope>NUCLEOTIDE SEQUENCE [LARGE SCALE GENOMIC DNA]</scope>
    <source>
        <strain evidence="3 4">DSM 19663</strain>
    </source>
</reference>
<dbReference type="SUPFAM" id="SSF53474">
    <property type="entry name" value="alpha/beta-Hydrolases"/>
    <property type="match status" value="1"/>
</dbReference>
<protein>
    <submittedName>
        <fullName evidence="3">Acetyl esterase/lipase</fullName>
    </submittedName>
</protein>
<evidence type="ECO:0000256" key="1">
    <source>
        <dbReference type="ARBA" id="ARBA00022801"/>
    </source>
</evidence>
<dbReference type="PANTHER" id="PTHR48081:SF8">
    <property type="entry name" value="ALPHA_BETA HYDROLASE FOLD-3 DOMAIN-CONTAINING PROTEIN-RELATED"/>
    <property type="match status" value="1"/>
</dbReference>